<proteinExistence type="inferred from homology"/>
<dbReference type="Pfam" id="PF23598">
    <property type="entry name" value="LRR_14"/>
    <property type="match status" value="2"/>
</dbReference>
<dbReference type="PANTHER" id="PTHR33463:SF203">
    <property type="entry name" value="AAA+ ATPASE DOMAIN-CONTAINING PROTEIN"/>
    <property type="match status" value="1"/>
</dbReference>
<keyword evidence="5" id="KW-0611">Plant defense</keyword>
<dbReference type="Gene3D" id="3.40.50.300">
    <property type="entry name" value="P-loop containing nucleotide triphosphate hydrolases"/>
    <property type="match status" value="1"/>
</dbReference>
<dbReference type="InterPro" id="IPR002182">
    <property type="entry name" value="NB-ARC"/>
</dbReference>
<evidence type="ECO:0000256" key="1">
    <source>
        <dbReference type="ARBA" id="ARBA00008894"/>
    </source>
</evidence>
<accession>A0A2P6QMH8</accession>
<dbReference type="Pfam" id="PF00931">
    <property type="entry name" value="NB-ARC"/>
    <property type="match status" value="1"/>
</dbReference>
<dbReference type="GO" id="GO:0016787">
    <property type="term" value="F:hydrolase activity"/>
    <property type="evidence" value="ECO:0007669"/>
    <property type="project" value="UniProtKB-KW"/>
</dbReference>
<keyword evidence="2" id="KW-0433">Leucine-rich repeat</keyword>
<feature type="domain" description="Disease resistance protein At4g27190-like leucine-rich repeats" evidence="8">
    <location>
        <begin position="597"/>
        <end position="736"/>
    </location>
</feature>
<dbReference type="GO" id="GO:0043531">
    <property type="term" value="F:ADP binding"/>
    <property type="evidence" value="ECO:0007669"/>
    <property type="project" value="InterPro"/>
</dbReference>
<dbReference type="FunFam" id="1.10.10.10:FF:000322">
    <property type="entry name" value="Probable disease resistance protein At1g63360"/>
    <property type="match status" value="2"/>
</dbReference>
<dbReference type="InterPro" id="IPR057135">
    <property type="entry name" value="At4g27190-like_LRR"/>
</dbReference>
<evidence type="ECO:0000259" key="8">
    <source>
        <dbReference type="Pfam" id="PF23247"/>
    </source>
</evidence>
<dbReference type="Gramene" id="PRQ35391">
    <property type="protein sequence ID" value="PRQ35391"/>
    <property type="gene ID" value="RchiOBHm_Chr5g0079511"/>
</dbReference>
<dbReference type="InterPro" id="IPR027417">
    <property type="entry name" value="P-loop_NTPase"/>
</dbReference>
<gene>
    <name evidence="10" type="ORF">RchiOBHm_Chr5g0079511</name>
</gene>
<feature type="domain" description="Disease resistance protein At4g27190-like leucine-rich repeats" evidence="8">
    <location>
        <begin position="1346"/>
        <end position="1485"/>
    </location>
</feature>
<dbReference type="InterPro" id="IPR032675">
    <property type="entry name" value="LRR_dom_sf"/>
</dbReference>
<dbReference type="Pfam" id="PF23247">
    <property type="entry name" value="LRR_RPS2"/>
    <property type="match status" value="2"/>
</dbReference>
<evidence type="ECO:0000313" key="11">
    <source>
        <dbReference type="Proteomes" id="UP000238479"/>
    </source>
</evidence>
<dbReference type="InterPro" id="IPR055414">
    <property type="entry name" value="LRR_R13L4/SHOC2-like"/>
</dbReference>
<dbReference type="InterPro" id="IPR050905">
    <property type="entry name" value="Plant_NBS-LRR"/>
</dbReference>
<dbReference type="Proteomes" id="UP000238479">
    <property type="component" value="Chromosome 5"/>
</dbReference>
<evidence type="ECO:0000256" key="5">
    <source>
        <dbReference type="ARBA" id="ARBA00022821"/>
    </source>
</evidence>
<protein>
    <submittedName>
        <fullName evidence="10">Putative P-loop containing nucleoside triphosphate hydrolase, leucine-rich repeat domain, L</fullName>
    </submittedName>
</protein>
<comment type="caution">
    <text evidence="10">The sequence shown here is derived from an EMBL/GenBank/DDBJ whole genome shotgun (WGS) entry which is preliminary data.</text>
</comment>
<dbReference type="InterPro" id="IPR036388">
    <property type="entry name" value="WH-like_DNA-bd_sf"/>
</dbReference>
<dbReference type="Gene3D" id="1.10.8.430">
    <property type="entry name" value="Helical domain of apoptotic protease-activating factors"/>
    <property type="match status" value="2"/>
</dbReference>
<dbReference type="Gene3D" id="3.80.10.10">
    <property type="entry name" value="Ribonuclease Inhibitor"/>
    <property type="match status" value="6"/>
</dbReference>
<reference evidence="10 11" key="1">
    <citation type="journal article" date="2018" name="Nat. Genet.">
        <title>The Rosa genome provides new insights in the design of modern roses.</title>
        <authorList>
            <person name="Bendahmane M."/>
        </authorList>
    </citation>
    <scope>NUCLEOTIDE SEQUENCE [LARGE SCALE GENOMIC DNA]</scope>
    <source>
        <strain evidence="11">cv. Old Blush</strain>
    </source>
</reference>
<dbReference type="GO" id="GO:0005524">
    <property type="term" value="F:ATP binding"/>
    <property type="evidence" value="ECO:0007669"/>
    <property type="project" value="UniProtKB-KW"/>
</dbReference>
<dbReference type="PANTHER" id="PTHR33463">
    <property type="entry name" value="NB-ARC DOMAIN-CONTAINING PROTEIN-RELATED"/>
    <property type="match status" value="1"/>
</dbReference>
<dbReference type="GO" id="GO:0006952">
    <property type="term" value="P:defense response"/>
    <property type="evidence" value="ECO:0007669"/>
    <property type="project" value="UniProtKB-KW"/>
</dbReference>
<keyword evidence="11" id="KW-1185">Reference proteome</keyword>
<dbReference type="SUPFAM" id="SSF52058">
    <property type="entry name" value="L domain-like"/>
    <property type="match status" value="2"/>
</dbReference>
<evidence type="ECO:0000256" key="3">
    <source>
        <dbReference type="ARBA" id="ARBA00022737"/>
    </source>
</evidence>
<evidence type="ECO:0000259" key="9">
    <source>
        <dbReference type="Pfam" id="PF23598"/>
    </source>
</evidence>
<comment type="similarity">
    <text evidence="1">Belongs to the disease resistance NB-LRR family.</text>
</comment>
<dbReference type="SUPFAM" id="SSF52540">
    <property type="entry name" value="P-loop containing nucleoside triphosphate hydrolases"/>
    <property type="match status" value="2"/>
</dbReference>
<dbReference type="PRINTS" id="PR00364">
    <property type="entry name" value="DISEASERSIST"/>
</dbReference>
<evidence type="ECO:0000313" key="10">
    <source>
        <dbReference type="EMBL" id="PRQ35391.1"/>
    </source>
</evidence>
<keyword evidence="6" id="KW-0067">ATP-binding</keyword>
<evidence type="ECO:0000256" key="2">
    <source>
        <dbReference type="ARBA" id="ARBA00022614"/>
    </source>
</evidence>
<dbReference type="SUPFAM" id="SSF52047">
    <property type="entry name" value="RNI-like"/>
    <property type="match status" value="1"/>
</dbReference>
<keyword evidence="3" id="KW-0677">Repeat</keyword>
<evidence type="ECO:0000256" key="6">
    <source>
        <dbReference type="ARBA" id="ARBA00022840"/>
    </source>
</evidence>
<dbReference type="Gene3D" id="1.10.10.10">
    <property type="entry name" value="Winged helix-like DNA-binding domain superfamily/Winged helix DNA-binding domain"/>
    <property type="match status" value="2"/>
</dbReference>
<sequence length="1612" mass="183640">MHWQSSWASNCGRETEIERIARLNKEIMRTEKLLIILDDVWGRTELSKIGIPSYKELQKCKSKVLLTTRRLNVCHTMESQAKIKLSILSEEDAWNLFLNKARRSFESTTFEGVARKVVGECRGLPIALIAVARALGDKHLEEWQTAAQQLEKSQLANPDHDEDAFRCIKLSYDYLKDEDYKSCFLLCCLYPEDYDIPIEDLFRYAIGEGLFRDTDTIYEARGIAHSVVKHLKDSSLLLEGEFSGHTGKCVRMHDVVRDTAMRIAKCEDGHGLLVKAGCGLNHWSCRSHEGYSAISLMENKIRRLPEELVSPKLQILLLQRNTDLNEIPETFFQSPNELRLLDLSNTSISSLPQSFSLLTNLQALYLDSCKKLIDISIVGKLKKLEILSMRKYSGTELSREIGNLTNLRILEVSGALVTIPSKVISKLHKLEELYMLHCGFEYWGCEIEGKGGETNIGFDELAGLSNLKILQVCISDAKYIPKNVEAEPNWVYFDIHIGGFIKSLYNRIDHNSRFLHLEGPTMSTLPDWFINAVTEKTEKLKYDRCEGISDILMKYDHGRLHKLKHLTVSGHFISCLYLKGLMNTTRRVQNGPVSENLEELHLIDLVRLNELCVGELPPGSLSNLKVLHICFCHMLKNVSKLVQRLPNLEKLYLNYMDELEYVFGCEGLEPIQSKLREMHLLCPNSVKSICSGPVPRAMFQSLKSLTIYRCELLQSLFASDVANCLVQLEDLLVDRCPLLERLIEAVNNEKITVLSKLKNMVLKNLPVLNGASAIVDIECPSLERLTVEECPQFSTSASYYFGSRNPVKLNDPQLHRFLYERHVSVKQGNSEEQEDCSFNIEGINPLQSTTFENVARRVAVECKGLPIALIAVARALGDEDLEEWEKAAERLEKSRSPNPNHEEDAFKCIRLSYDYLKHEDHKSCFLLCCLFPEDHEIKTEDLFRYAIGKRLFRDAETMVEARGIVVSVVKYLKDSSLLMDSEKNGCVKMHDVIRDTAIQIAESEDGFWVKAGCGLKGWRPRGLHAGCTAISLMRNEIRKLPEEELVCPHLQILLLNRNDDLDEIPEKFIQKLNELRLLDLSDTSISVLPQSFSLLTNLQALYLDSRKKFIDISIVGKLKKLEILSMRNCPGSGGLSRSGYESPEERVLPREIGHLTNLRILDVNRSWARASVSGVVTIPSKVISKLHKLEELYMVYCGFEEANIFDELAGLSNLKIVQLGISDAKYIPNNVEAKPDWDYFYISIVSRRDSAAYKTGDHNSRSLFFRGVTMSTLPDWFINAVTKKTEKLEYECCRGMSDILMEYDHGRLHKLKHLTVSGHFLDSYVYMTELMNTTRRVQKGSVFENLEELHLISLIHLEELCVGELQPGSLSNLKVLHMFCCLILKNVSKFVQRLPNLEKLDLNWMDELEYVFGCEGFEPEQSKLREMHLLGPNLVKKICSGPAPRVMFQSLKSLTIYRCELLRSLFACDVAQCLFQLEDLLVEQCPLLGTVIEVVNNEKTVLPKLKNLALRKLPMLYGASGTVDIECPSLEHLIVVDCPQFSFSTSSNYSESLESMNHVSFSTSASDYFGSTNPVQLNDFQMYQFLRGRVAIGQRWFDQLICAIQFLFFPIF</sequence>
<evidence type="ECO:0000259" key="7">
    <source>
        <dbReference type="Pfam" id="PF00931"/>
    </source>
</evidence>
<keyword evidence="10" id="KW-0378">Hydrolase</keyword>
<organism evidence="10 11">
    <name type="scientific">Rosa chinensis</name>
    <name type="common">China rose</name>
    <dbReference type="NCBI Taxonomy" id="74649"/>
    <lineage>
        <taxon>Eukaryota</taxon>
        <taxon>Viridiplantae</taxon>
        <taxon>Streptophyta</taxon>
        <taxon>Embryophyta</taxon>
        <taxon>Tracheophyta</taxon>
        <taxon>Spermatophyta</taxon>
        <taxon>Magnoliopsida</taxon>
        <taxon>eudicotyledons</taxon>
        <taxon>Gunneridae</taxon>
        <taxon>Pentapetalae</taxon>
        <taxon>rosids</taxon>
        <taxon>fabids</taxon>
        <taxon>Rosales</taxon>
        <taxon>Rosaceae</taxon>
        <taxon>Rosoideae</taxon>
        <taxon>Rosoideae incertae sedis</taxon>
        <taxon>Rosa</taxon>
    </lineage>
</organism>
<dbReference type="InterPro" id="IPR001611">
    <property type="entry name" value="Leu-rich_rpt"/>
</dbReference>
<keyword evidence="4" id="KW-0547">Nucleotide-binding</keyword>
<dbReference type="OMA" id="SFCHITH"/>
<feature type="domain" description="Disease resistance R13L4/SHOC-2-like LRR" evidence="9">
    <location>
        <begin position="320"/>
        <end position="441"/>
    </location>
</feature>
<evidence type="ECO:0000256" key="4">
    <source>
        <dbReference type="ARBA" id="ARBA00022741"/>
    </source>
</evidence>
<feature type="domain" description="NB-ARC" evidence="7">
    <location>
        <begin position="25"/>
        <end position="102"/>
    </location>
</feature>
<dbReference type="InterPro" id="IPR042197">
    <property type="entry name" value="Apaf_helical"/>
</dbReference>
<dbReference type="PROSITE" id="PS51450">
    <property type="entry name" value="LRR"/>
    <property type="match status" value="1"/>
</dbReference>
<dbReference type="EMBL" id="PDCK01000043">
    <property type="protein sequence ID" value="PRQ35391.1"/>
    <property type="molecule type" value="Genomic_DNA"/>
</dbReference>
<feature type="domain" description="Disease resistance R13L4/SHOC-2-like LRR" evidence="9">
    <location>
        <begin position="1049"/>
        <end position="1165"/>
    </location>
</feature>
<name>A0A2P6QMH8_ROSCH</name>